<dbReference type="GO" id="GO:0046872">
    <property type="term" value="F:metal ion binding"/>
    <property type="evidence" value="ECO:0007669"/>
    <property type="project" value="UniProtKB-KW"/>
</dbReference>
<evidence type="ECO:0000313" key="10">
    <source>
        <dbReference type="Proteomes" id="UP000587586"/>
    </source>
</evidence>
<dbReference type="PANTHER" id="PTHR33693:SF1">
    <property type="entry name" value="TYPE-4 URACIL-DNA GLYCOSYLASE"/>
    <property type="match status" value="1"/>
</dbReference>
<dbReference type="GO" id="GO:0006281">
    <property type="term" value="P:DNA repair"/>
    <property type="evidence" value="ECO:0007669"/>
    <property type="project" value="UniProtKB-KW"/>
</dbReference>
<keyword evidence="5" id="KW-0408">Iron</keyword>
<evidence type="ECO:0000256" key="4">
    <source>
        <dbReference type="ARBA" id="ARBA00022801"/>
    </source>
</evidence>
<feature type="domain" description="Uracil-DNA glycosylase-like" evidence="8">
    <location>
        <begin position="104"/>
        <end position="234"/>
    </location>
</feature>
<proteinExistence type="predicted"/>
<dbReference type="GO" id="GO:0051539">
    <property type="term" value="F:4 iron, 4 sulfur cluster binding"/>
    <property type="evidence" value="ECO:0007669"/>
    <property type="project" value="UniProtKB-KW"/>
</dbReference>
<dbReference type="Proteomes" id="UP000587586">
    <property type="component" value="Unassembled WGS sequence"/>
</dbReference>
<organism evidence="9 10">
    <name type="scientific">Geomonas limicola</name>
    <dbReference type="NCBI Taxonomy" id="2740186"/>
    <lineage>
        <taxon>Bacteria</taxon>
        <taxon>Pseudomonadati</taxon>
        <taxon>Thermodesulfobacteriota</taxon>
        <taxon>Desulfuromonadia</taxon>
        <taxon>Geobacterales</taxon>
        <taxon>Geobacteraceae</taxon>
        <taxon>Geomonas</taxon>
    </lineage>
</organism>
<dbReference type="InterPro" id="IPR036895">
    <property type="entry name" value="Uracil-DNA_glycosylase-like_sf"/>
</dbReference>
<dbReference type="PANTHER" id="PTHR33693">
    <property type="entry name" value="TYPE-5 URACIL-DNA GLYCOSYLASE"/>
    <property type="match status" value="1"/>
</dbReference>
<keyword evidence="2" id="KW-0479">Metal-binding</keyword>
<accession>A0A6V8N915</accession>
<keyword evidence="3" id="KW-0227">DNA damage</keyword>
<keyword evidence="10" id="KW-1185">Reference proteome</keyword>
<dbReference type="AlphaFoldDB" id="A0A6V8N915"/>
<evidence type="ECO:0000256" key="6">
    <source>
        <dbReference type="ARBA" id="ARBA00023014"/>
    </source>
</evidence>
<evidence type="ECO:0000256" key="7">
    <source>
        <dbReference type="ARBA" id="ARBA00023204"/>
    </source>
</evidence>
<reference evidence="10" key="1">
    <citation type="submission" date="2020-06" db="EMBL/GenBank/DDBJ databases">
        <title>Draft genomic sequecing of Geomonas sp. Red745.</title>
        <authorList>
            <person name="Itoh H."/>
            <person name="Xu Z.X."/>
            <person name="Ushijima N."/>
            <person name="Masuda Y."/>
            <person name="Shiratori Y."/>
            <person name="Senoo K."/>
        </authorList>
    </citation>
    <scope>NUCLEOTIDE SEQUENCE [LARGE SCALE GENOMIC DNA]</scope>
    <source>
        <strain evidence="10">Red745</strain>
    </source>
</reference>
<comment type="caution">
    <text evidence="9">The sequence shown here is derived from an EMBL/GenBank/DDBJ whole genome shotgun (WGS) entry which is preliminary data.</text>
</comment>
<evidence type="ECO:0000256" key="1">
    <source>
        <dbReference type="ARBA" id="ARBA00022485"/>
    </source>
</evidence>
<name>A0A6V8N915_9BACT</name>
<evidence type="ECO:0000256" key="3">
    <source>
        <dbReference type="ARBA" id="ARBA00022763"/>
    </source>
</evidence>
<evidence type="ECO:0000256" key="2">
    <source>
        <dbReference type="ARBA" id="ARBA00022723"/>
    </source>
</evidence>
<evidence type="ECO:0000259" key="8">
    <source>
        <dbReference type="Pfam" id="PF03167"/>
    </source>
</evidence>
<dbReference type="EMBL" id="BLXZ01000005">
    <property type="protein sequence ID" value="GFO69082.1"/>
    <property type="molecule type" value="Genomic_DNA"/>
</dbReference>
<sequence length="247" mass="25982">MDQAHGVDEREFLLQALKGYLEELRDTGVDALEYGEVSAAPLVSPKSQSAPAAETVELSRVQTPAESLPPAPVPNALAEVGTAATPTAAGAVAASEHPAEAAAELCSVTGDPQTRLLVVTTGDGFQGEAGELLANIVKAMGFERDQVCLITFTAASPGELGPLRKELLHRIAAVAPEAVVAFGEPAAQVALGTRDPLAKLRGRFHNLGGIPLMPTLHAEDLVVDVSLKRQVWNEMQQVMKRLAENSR</sequence>
<gene>
    <name evidence="9" type="ORF">GMLC_26610</name>
</gene>
<dbReference type="SUPFAM" id="SSF52141">
    <property type="entry name" value="Uracil-DNA glycosylase-like"/>
    <property type="match status" value="1"/>
</dbReference>
<dbReference type="RefSeq" id="WP_183361661.1">
    <property type="nucleotide sequence ID" value="NZ_BLXZ01000005.1"/>
</dbReference>
<protein>
    <submittedName>
        <fullName evidence="9">Uracil-DNA glycosylase</fullName>
    </submittedName>
</protein>
<evidence type="ECO:0000313" key="9">
    <source>
        <dbReference type="EMBL" id="GFO69082.1"/>
    </source>
</evidence>
<dbReference type="Pfam" id="PF03167">
    <property type="entry name" value="UDG"/>
    <property type="match status" value="1"/>
</dbReference>
<keyword evidence="6" id="KW-0411">Iron-sulfur</keyword>
<dbReference type="Gene3D" id="3.40.470.10">
    <property type="entry name" value="Uracil-DNA glycosylase-like domain"/>
    <property type="match status" value="1"/>
</dbReference>
<dbReference type="InterPro" id="IPR005122">
    <property type="entry name" value="Uracil-DNA_glycosylase-like"/>
</dbReference>
<evidence type="ECO:0000256" key="5">
    <source>
        <dbReference type="ARBA" id="ARBA00023004"/>
    </source>
</evidence>
<keyword evidence="4" id="KW-0378">Hydrolase</keyword>
<dbReference type="InterPro" id="IPR051536">
    <property type="entry name" value="UDG_Type-4/5"/>
</dbReference>
<keyword evidence="7" id="KW-0234">DNA repair</keyword>
<keyword evidence="1" id="KW-0004">4Fe-4S</keyword>
<dbReference type="GO" id="GO:0097506">
    <property type="term" value="F:deaminated base DNA N-glycosylase activity"/>
    <property type="evidence" value="ECO:0007669"/>
    <property type="project" value="UniProtKB-ARBA"/>
</dbReference>